<keyword evidence="5 8" id="KW-1133">Transmembrane helix</keyword>
<evidence type="ECO:0000256" key="6">
    <source>
        <dbReference type="ARBA" id="ARBA00023136"/>
    </source>
</evidence>
<accession>F8F2S5</accession>
<dbReference type="STRING" id="744872.Spica_1323"/>
<dbReference type="Pfam" id="PF00953">
    <property type="entry name" value="Glycos_transf_4"/>
    <property type="match status" value="1"/>
</dbReference>
<feature type="transmembrane region" description="Helical" evidence="8">
    <location>
        <begin position="108"/>
        <end position="125"/>
    </location>
</feature>
<evidence type="ECO:0000313" key="10">
    <source>
        <dbReference type="Proteomes" id="UP000000503"/>
    </source>
</evidence>
<evidence type="ECO:0000313" key="9">
    <source>
        <dbReference type="EMBL" id="AEJ19469.1"/>
    </source>
</evidence>
<sequence length="359" mass="39662">MTLLFVLSLCAITFIFSAFLVKLIIKLAHRYFWFDHIDERKIHTGQVPRLGGVAFIPAYLMVIIILTVMEVWKEQVTGSFVLVLVAMVFIVIFGIWDDFKPLRARYKALVQMIAALLVVFAGYQFRIIGLPWTGGQLNLGVAGPLISVIWIVGIINAINLIDGVDGLAGGVSSIILLSYAVIYAYQGNMQAVMLCLLLIAGIGGFLVFNAPTPRAKIFMGDTGSQFLGFIIALMPLMGFNYELPGRGVGLPFAAALTLIPIFDTFAAMWRRIRDGRSIYTPDREHTHHKLINLGLTAPQLDALLYGVQTLIGIAVILALTVAQNYRYILLLAAYIVGIAFFTVLHYMHKGHMLKGQGDR</sequence>
<organism evidence="9 10">
    <name type="scientific">Gracilinema caldarium (strain ATCC 51460 / DSM 7334 / H1)</name>
    <name type="common">Treponema caldarium</name>
    <dbReference type="NCBI Taxonomy" id="744872"/>
    <lineage>
        <taxon>Bacteria</taxon>
        <taxon>Pseudomonadati</taxon>
        <taxon>Spirochaetota</taxon>
        <taxon>Spirochaetia</taxon>
        <taxon>Spirochaetales</taxon>
        <taxon>Breznakiellaceae</taxon>
        <taxon>Gracilinema</taxon>
    </lineage>
</organism>
<evidence type="ECO:0000256" key="7">
    <source>
        <dbReference type="PIRSR" id="PIRSR600715-1"/>
    </source>
</evidence>
<feature type="transmembrane region" description="Helical" evidence="8">
    <location>
        <begin position="247"/>
        <end position="269"/>
    </location>
</feature>
<comment type="cofactor">
    <cofactor evidence="7">
        <name>Mg(2+)</name>
        <dbReference type="ChEBI" id="CHEBI:18420"/>
    </cofactor>
</comment>
<dbReference type="GO" id="GO:0071555">
    <property type="term" value="P:cell wall organization"/>
    <property type="evidence" value="ECO:0007669"/>
    <property type="project" value="TreeGrafter"/>
</dbReference>
<proteinExistence type="predicted"/>
<evidence type="ECO:0000256" key="8">
    <source>
        <dbReference type="SAM" id="Phobius"/>
    </source>
</evidence>
<dbReference type="GO" id="GO:0005886">
    <property type="term" value="C:plasma membrane"/>
    <property type="evidence" value="ECO:0007669"/>
    <property type="project" value="UniProtKB-SubCell"/>
</dbReference>
<keyword evidence="10" id="KW-1185">Reference proteome</keyword>
<dbReference type="InterPro" id="IPR018480">
    <property type="entry name" value="PNAcMuramoyl-5peptid_Trfase_CS"/>
</dbReference>
<dbReference type="KEGG" id="scd:Spica_1323"/>
<dbReference type="GO" id="GO:0044038">
    <property type="term" value="P:cell wall macromolecule biosynthetic process"/>
    <property type="evidence" value="ECO:0007669"/>
    <property type="project" value="TreeGrafter"/>
</dbReference>
<feature type="transmembrane region" description="Helical" evidence="8">
    <location>
        <begin position="50"/>
        <end position="72"/>
    </location>
</feature>
<dbReference type="PANTHER" id="PTHR22926">
    <property type="entry name" value="PHOSPHO-N-ACETYLMURAMOYL-PENTAPEPTIDE-TRANSFERASE"/>
    <property type="match status" value="1"/>
</dbReference>
<dbReference type="PROSITE" id="PS01348">
    <property type="entry name" value="MRAY_2"/>
    <property type="match status" value="1"/>
</dbReference>
<dbReference type="eggNOG" id="COG0472">
    <property type="taxonomic scope" value="Bacteria"/>
</dbReference>
<dbReference type="GO" id="GO:0009103">
    <property type="term" value="P:lipopolysaccharide biosynthetic process"/>
    <property type="evidence" value="ECO:0007669"/>
    <property type="project" value="TreeGrafter"/>
</dbReference>
<name>F8F2S5_GRAC1</name>
<dbReference type="GO" id="GO:0016780">
    <property type="term" value="F:phosphotransferase activity, for other substituted phosphate groups"/>
    <property type="evidence" value="ECO:0007669"/>
    <property type="project" value="InterPro"/>
</dbReference>
<dbReference type="PANTHER" id="PTHR22926:SF3">
    <property type="entry name" value="UNDECAPRENYL-PHOSPHATE ALPHA-N-ACETYLGLUCOSAMINYL 1-PHOSPHATE TRANSFERASE"/>
    <property type="match status" value="1"/>
</dbReference>
<feature type="transmembrane region" description="Helical" evidence="8">
    <location>
        <begin position="302"/>
        <end position="321"/>
    </location>
</feature>
<keyword evidence="3 9" id="KW-0808">Transferase</keyword>
<evidence type="ECO:0000256" key="3">
    <source>
        <dbReference type="ARBA" id="ARBA00022679"/>
    </source>
</evidence>
<feature type="transmembrane region" description="Helical" evidence="8">
    <location>
        <begin position="222"/>
        <end position="241"/>
    </location>
</feature>
<keyword evidence="4 8" id="KW-0812">Transmembrane</keyword>
<keyword evidence="7" id="KW-0460">Magnesium</keyword>
<feature type="transmembrane region" description="Helical" evidence="8">
    <location>
        <begin position="327"/>
        <end position="347"/>
    </location>
</feature>
<dbReference type="RefSeq" id="WP_013968780.1">
    <property type="nucleotide sequence ID" value="NC_015732.1"/>
</dbReference>
<feature type="transmembrane region" description="Helical" evidence="8">
    <location>
        <begin position="6"/>
        <end position="25"/>
    </location>
</feature>
<dbReference type="EMBL" id="CP002868">
    <property type="protein sequence ID" value="AEJ19469.1"/>
    <property type="molecule type" value="Genomic_DNA"/>
</dbReference>
<keyword evidence="6 8" id="KW-0472">Membrane</keyword>
<evidence type="ECO:0000256" key="2">
    <source>
        <dbReference type="ARBA" id="ARBA00022475"/>
    </source>
</evidence>
<dbReference type="GO" id="GO:0046872">
    <property type="term" value="F:metal ion binding"/>
    <property type="evidence" value="ECO:0007669"/>
    <property type="project" value="UniProtKB-KW"/>
</dbReference>
<feature type="transmembrane region" description="Helical" evidence="8">
    <location>
        <begin position="167"/>
        <end position="185"/>
    </location>
</feature>
<evidence type="ECO:0000256" key="1">
    <source>
        <dbReference type="ARBA" id="ARBA00004651"/>
    </source>
</evidence>
<evidence type="ECO:0000256" key="4">
    <source>
        <dbReference type="ARBA" id="ARBA00022692"/>
    </source>
</evidence>
<dbReference type="HOGENOM" id="CLU_023982_2_4_12"/>
<comment type="subcellular location">
    <subcellularLocation>
        <location evidence="1">Cell membrane</location>
        <topology evidence="1">Multi-pass membrane protein</topology>
    </subcellularLocation>
</comment>
<dbReference type="Proteomes" id="UP000000503">
    <property type="component" value="Chromosome"/>
</dbReference>
<dbReference type="AlphaFoldDB" id="F8F2S5"/>
<keyword evidence="2" id="KW-1003">Cell membrane</keyword>
<dbReference type="InterPro" id="IPR000715">
    <property type="entry name" value="Glycosyl_transferase_4"/>
</dbReference>
<reference evidence="10" key="1">
    <citation type="journal article" date="2013" name="Stand. Genomic Sci.">
        <title>Genome sequence of the thermophilic fresh-water bacterium Spirochaeta caldaria type strain (H1(T)), reclassification of Spirochaeta caldaria, Spirochaeta stenostrepta, and Spirochaeta zuelzerae in the genus Treponema as Treponema caldaria comb. nov., Treponema stenostrepta comb. nov., and Treponema zuelzerae comb. nov., and emendation of the genus Treponema.</title>
        <authorList>
            <person name="Abt B."/>
            <person name="Goker M."/>
            <person name="Scheuner C."/>
            <person name="Han C."/>
            <person name="Lu M."/>
            <person name="Misra M."/>
            <person name="Lapidus A."/>
            <person name="Nolan M."/>
            <person name="Lucas S."/>
            <person name="Hammon N."/>
            <person name="Deshpande S."/>
            <person name="Cheng J.F."/>
            <person name="Tapia R."/>
            <person name="Goodwin L.A."/>
            <person name="Pitluck S."/>
            <person name="Liolios K."/>
            <person name="Pagani I."/>
            <person name="Ivanova N."/>
            <person name="Mavromatis K."/>
            <person name="Mikhailova N."/>
            <person name="Huntemann M."/>
            <person name="Pati A."/>
            <person name="Chen A."/>
            <person name="Palaniappan K."/>
            <person name="Land M."/>
            <person name="Hauser L."/>
            <person name="Jeffries C.D."/>
            <person name="Rohde M."/>
            <person name="Spring S."/>
            <person name="Gronow S."/>
            <person name="Detter J.C."/>
            <person name="Bristow J."/>
            <person name="Eisen J.A."/>
            <person name="Markowitz V."/>
            <person name="Hugenholtz P."/>
            <person name="Kyrpides N.C."/>
            <person name="Woyke T."/>
            <person name="Klenk H.P."/>
        </authorList>
    </citation>
    <scope>NUCLEOTIDE SEQUENCE</scope>
    <source>
        <strain evidence="10">ATCC 51460 / DSM 7334 / H1</strain>
    </source>
</reference>
<feature type="binding site" evidence="7">
    <location>
        <position position="159"/>
    </location>
    <ligand>
        <name>Mg(2+)</name>
        <dbReference type="ChEBI" id="CHEBI:18420"/>
    </ligand>
</feature>
<dbReference type="CDD" id="cd06853">
    <property type="entry name" value="GT_WecA_like"/>
    <property type="match status" value="1"/>
</dbReference>
<feature type="transmembrane region" description="Helical" evidence="8">
    <location>
        <begin position="191"/>
        <end position="210"/>
    </location>
</feature>
<evidence type="ECO:0000256" key="5">
    <source>
        <dbReference type="ARBA" id="ARBA00022989"/>
    </source>
</evidence>
<keyword evidence="7" id="KW-0479">Metal-binding</keyword>
<dbReference type="OrthoDB" id="9783652at2"/>
<feature type="binding site" evidence="7">
    <location>
        <position position="221"/>
    </location>
    <ligand>
        <name>Mg(2+)</name>
        <dbReference type="ChEBI" id="CHEBI:18420"/>
    </ligand>
</feature>
<protein>
    <submittedName>
        <fullName evidence="9">Glycosyl transferase family 4</fullName>
    </submittedName>
</protein>
<feature type="transmembrane region" description="Helical" evidence="8">
    <location>
        <begin position="137"/>
        <end position="155"/>
    </location>
</feature>
<feature type="transmembrane region" description="Helical" evidence="8">
    <location>
        <begin position="78"/>
        <end position="96"/>
    </location>
</feature>
<gene>
    <name evidence="9" type="ordered locus">Spica_1323</name>
</gene>